<dbReference type="GO" id="GO:0008705">
    <property type="term" value="F:methionine synthase activity"/>
    <property type="evidence" value="ECO:0007669"/>
    <property type="project" value="InterPro"/>
</dbReference>
<dbReference type="InterPro" id="IPR037010">
    <property type="entry name" value="VitB12-dep_Met_synth_activ_sf"/>
</dbReference>
<dbReference type="Gene3D" id="3.40.109.40">
    <property type="match status" value="1"/>
</dbReference>
<reference evidence="1" key="1">
    <citation type="journal article" date="2021" name="PeerJ">
        <title>Extensive microbial diversity within the chicken gut microbiome revealed by metagenomics and culture.</title>
        <authorList>
            <person name="Gilroy R."/>
            <person name="Ravi A."/>
            <person name="Getino M."/>
            <person name="Pursley I."/>
            <person name="Horton D.L."/>
            <person name="Alikhan N.F."/>
            <person name="Baker D."/>
            <person name="Gharbi K."/>
            <person name="Hall N."/>
            <person name="Watson M."/>
            <person name="Adriaenssens E.M."/>
            <person name="Foster-Nyarko E."/>
            <person name="Jarju S."/>
            <person name="Secka A."/>
            <person name="Antonio M."/>
            <person name="Oren A."/>
            <person name="Chaudhuri R.R."/>
            <person name="La Ragione R."/>
            <person name="Hildebrand F."/>
            <person name="Pallen M.J."/>
        </authorList>
    </citation>
    <scope>NUCLEOTIDE SEQUENCE</scope>
    <source>
        <strain evidence="1">CHK187-5294</strain>
    </source>
</reference>
<comment type="caution">
    <text evidence="1">The sequence shown here is derived from an EMBL/GenBank/DDBJ whole genome shotgun (WGS) entry which is preliminary data.</text>
</comment>
<evidence type="ECO:0000313" key="2">
    <source>
        <dbReference type="Proteomes" id="UP000824132"/>
    </source>
</evidence>
<accession>A0A9D2CYI5</accession>
<proteinExistence type="predicted"/>
<evidence type="ECO:0008006" key="3">
    <source>
        <dbReference type="Google" id="ProtNLM"/>
    </source>
</evidence>
<dbReference type="SUPFAM" id="SSF56507">
    <property type="entry name" value="Methionine synthase activation domain-like"/>
    <property type="match status" value="1"/>
</dbReference>
<name>A0A9D2CYI5_9FIRM</name>
<dbReference type="EMBL" id="DXCL01000018">
    <property type="protein sequence ID" value="HIZ03217.1"/>
    <property type="molecule type" value="Genomic_DNA"/>
</dbReference>
<dbReference type="AlphaFoldDB" id="A0A9D2CYI5"/>
<reference evidence="1" key="2">
    <citation type="submission" date="2021-04" db="EMBL/GenBank/DDBJ databases">
        <authorList>
            <person name="Gilroy R."/>
        </authorList>
    </citation>
    <scope>NUCLEOTIDE SEQUENCE</scope>
    <source>
        <strain evidence="1">CHK187-5294</strain>
    </source>
</reference>
<gene>
    <name evidence="1" type="ORF">H9727_02925</name>
</gene>
<dbReference type="Proteomes" id="UP000824132">
    <property type="component" value="Unassembled WGS sequence"/>
</dbReference>
<organism evidence="1 2">
    <name type="scientific">Candidatus Borkfalkia avistercoris</name>
    <dbReference type="NCBI Taxonomy" id="2838504"/>
    <lineage>
        <taxon>Bacteria</taxon>
        <taxon>Bacillati</taxon>
        <taxon>Bacillota</taxon>
        <taxon>Clostridia</taxon>
        <taxon>Christensenellales</taxon>
        <taxon>Christensenellaceae</taxon>
        <taxon>Candidatus Borkfalkia</taxon>
    </lineage>
</organism>
<protein>
    <recommendedName>
        <fullName evidence="3">AdoMet activation domain-containing protein</fullName>
    </recommendedName>
</protein>
<sequence>MEIENNELLRYLGWKGQEIDETLQNKLDEAAKRCLDTAEPRSVVMRLALNEDFTLGGTGFYLEGDDIKKHLAGCKEVYLMAMTIGVGAERELMRLSAKSANEALLFDTAASCAVESYADDVCADLEKSCGKKLTARFSCGYGDFPLEAQRELCKILKTDTRIGLCCDENYLLTPRKSITALAGITQEPAGERPQGGCGHKCGGCKNTACAFRKGE</sequence>
<evidence type="ECO:0000313" key="1">
    <source>
        <dbReference type="EMBL" id="HIZ03217.1"/>
    </source>
</evidence>